<organism evidence="4 5">
    <name type="scientific">Heyndrickxia coagulans</name>
    <name type="common">Weizmannia coagulans</name>
    <dbReference type="NCBI Taxonomy" id="1398"/>
    <lineage>
        <taxon>Bacteria</taxon>
        <taxon>Bacillati</taxon>
        <taxon>Bacillota</taxon>
        <taxon>Bacilli</taxon>
        <taxon>Bacillales</taxon>
        <taxon>Bacillaceae</taxon>
        <taxon>Heyndrickxia</taxon>
    </lineage>
</organism>
<dbReference type="Proteomes" id="UP000070376">
    <property type="component" value="Unassembled WGS sequence"/>
</dbReference>
<dbReference type="EMBL" id="LRPN01000183">
    <property type="protein sequence ID" value="KWZ76944.1"/>
    <property type="molecule type" value="Genomic_DNA"/>
</dbReference>
<dbReference type="PRINTS" id="PR00169">
    <property type="entry name" value="KCHANNEL"/>
</dbReference>
<evidence type="ECO:0000313" key="4">
    <source>
        <dbReference type="EMBL" id="KWZ76944.1"/>
    </source>
</evidence>
<dbReference type="AlphaFoldDB" id="A0A133KBT6"/>
<keyword evidence="2" id="KW-0472">Membrane</keyword>
<dbReference type="GO" id="GO:0005886">
    <property type="term" value="C:plasma membrane"/>
    <property type="evidence" value="ECO:0007669"/>
    <property type="project" value="UniProtKB-SubCell"/>
</dbReference>
<dbReference type="Gene3D" id="3.40.50.720">
    <property type="entry name" value="NAD(P)-binding Rossmann-like Domain"/>
    <property type="match status" value="1"/>
</dbReference>
<feature type="transmembrane region" description="Helical" evidence="2">
    <location>
        <begin position="58"/>
        <end position="75"/>
    </location>
</feature>
<dbReference type="Pfam" id="PF02254">
    <property type="entry name" value="TrkA_N"/>
    <property type="match status" value="1"/>
</dbReference>
<keyword evidence="2" id="KW-1133">Transmembrane helix</keyword>
<dbReference type="Gene3D" id="1.10.287.70">
    <property type="match status" value="1"/>
</dbReference>
<dbReference type="SUPFAM" id="SSF81324">
    <property type="entry name" value="Voltage-gated potassium channels"/>
    <property type="match status" value="1"/>
</dbReference>
<evidence type="ECO:0000313" key="5">
    <source>
        <dbReference type="Proteomes" id="UP000070376"/>
    </source>
</evidence>
<feature type="transmembrane region" description="Helical" evidence="2">
    <location>
        <begin position="24"/>
        <end position="46"/>
    </location>
</feature>
<dbReference type="Pfam" id="PF07885">
    <property type="entry name" value="Ion_trans_2"/>
    <property type="match status" value="1"/>
</dbReference>
<sequence>MEIPKKEVDGMFHLFYYRFLRWPIIVRILNLALAVIFAFGLAIHFVEPKTFPTVFDGIWWAVITTATVGYGDLYPVTLAGRLIGIILILSGAGILSAYFVALAGATATRQNAFLEGKAAFTGGKQMVIIGWNERARKVIGQLMELKERQPVVLVDETLESNPYPYDNVYFIKGKPYQDETLKKANVKAAKAVLITSDQHKTETEADMGAVLTLLAVKGLNPDAYCIVEIQTADQVVNAKRAGADEVIQANTQASFVMLNSLISNGMSDTLLSLLNQQEKNHLDFIPVKPKWRNLTVKDLSRQLQKERKILIGIQSGDDTMINPPLDYTITDEEHLFVVLEKDK</sequence>
<comment type="caution">
    <text evidence="4">The sequence shown here is derived from an EMBL/GenBank/DDBJ whole genome shotgun (WGS) entry which is preliminary data.</text>
</comment>
<dbReference type="InterPro" id="IPR013099">
    <property type="entry name" value="K_chnl_dom"/>
</dbReference>
<dbReference type="PROSITE" id="PS51201">
    <property type="entry name" value="RCK_N"/>
    <property type="match status" value="1"/>
</dbReference>
<evidence type="ECO:0000256" key="1">
    <source>
        <dbReference type="ARBA" id="ARBA00004651"/>
    </source>
</evidence>
<feature type="transmembrane region" description="Helical" evidence="2">
    <location>
        <begin position="82"/>
        <end position="105"/>
    </location>
</feature>
<dbReference type="PANTHER" id="PTHR43833:SF9">
    <property type="entry name" value="POTASSIUM CHANNEL PROTEIN YUGO-RELATED"/>
    <property type="match status" value="1"/>
</dbReference>
<dbReference type="InterPro" id="IPR036291">
    <property type="entry name" value="NAD(P)-bd_dom_sf"/>
</dbReference>
<dbReference type="InterPro" id="IPR003148">
    <property type="entry name" value="RCK_N"/>
</dbReference>
<dbReference type="PANTHER" id="PTHR43833">
    <property type="entry name" value="POTASSIUM CHANNEL PROTEIN 2-RELATED-RELATED"/>
    <property type="match status" value="1"/>
</dbReference>
<dbReference type="InterPro" id="IPR050721">
    <property type="entry name" value="Trk_Ktr_HKT_K-transport"/>
</dbReference>
<feature type="domain" description="RCK N-terminal" evidence="3">
    <location>
        <begin position="123"/>
        <end position="247"/>
    </location>
</feature>
<reference evidence="5" key="1">
    <citation type="submission" date="2016-01" db="EMBL/GenBank/DDBJ databases">
        <authorList>
            <person name="Mitreva M."/>
            <person name="Pepin K.H."/>
            <person name="Mihindukulasuriya K.A."/>
            <person name="Fulton R."/>
            <person name="Fronick C."/>
            <person name="O'Laughlin M."/>
            <person name="Miner T."/>
            <person name="Herter B."/>
            <person name="Rosa B.A."/>
            <person name="Cordes M."/>
            <person name="Tomlinson C."/>
            <person name="Wollam A."/>
            <person name="Palsikar V.B."/>
            <person name="Mardis E.R."/>
            <person name="Wilson R.K."/>
        </authorList>
    </citation>
    <scope>NUCLEOTIDE SEQUENCE [LARGE SCALE GENOMIC DNA]</scope>
    <source>
        <strain evidence="5">GED7749B</strain>
    </source>
</reference>
<protein>
    <submittedName>
        <fullName evidence="4">TrkA protein</fullName>
    </submittedName>
</protein>
<dbReference type="PATRIC" id="fig|1398.22.peg.3552"/>
<dbReference type="SUPFAM" id="SSF51735">
    <property type="entry name" value="NAD(P)-binding Rossmann-fold domains"/>
    <property type="match status" value="1"/>
</dbReference>
<comment type="subcellular location">
    <subcellularLocation>
        <location evidence="1">Cell membrane</location>
        <topology evidence="1">Multi-pass membrane protein</topology>
    </subcellularLocation>
</comment>
<gene>
    <name evidence="4" type="ORF">HMPREF3213_03546</name>
</gene>
<dbReference type="GO" id="GO:0006813">
    <property type="term" value="P:potassium ion transport"/>
    <property type="evidence" value="ECO:0007669"/>
    <property type="project" value="InterPro"/>
</dbReference>
<name>A0A133KBT6_HEYCO</name>
<evidence type="ECO:0000256" key="2">
    <source>
        <dbReference type="SAM" id="Phobius"/>
    </source>
</evidence>
<accession>A0A133KBT6</accession>
<proteinExistence type="predicted"/>
<keyword evidence="2" id="KW-0812">Transmembrane</keyword>
<evidence type="ECO:0000259" key="3">
    <source>
        <dbReference type="PROSITE" id="PS51201"/>
    </source>
</evidence>